<dbReference type="AlphaFoldDB" id="K0S452"/>
<comment type="caution">
    <text evidence="14">The sequence shown here is derived from an EMBL/GenBank/DDBJ whole genome shotgun (WGS) entry which is preliminary data.</text>
</comment>
<dbReference type="InterPro" id="IPR006447">
    <property type="entry name" value="Myb_dom_plants"/>
</dbReference>
<dbReference type="OrthoDB" id="118550at2759"/>
<keyword evidence="2" id="KW-0479">Metal-binding</keyword>
<dbReference type="InterPro" id="IPR001005">
    <property type="entry name" value="SANT/Myb"/>
</dbReference>
<evidence type="ECO:0000256" key="10">
    <source>
        <dbReference type="SAM" id="MobiDB-lite"/>
    </source>
</evidence>
<dbReference type="GO" id="GO:0003677">
    <property type="term" value="F:DNA binding"/>
    <property type="evidence" value="ECO:0007669"/>
    <property type="project" value="UniProtKB-KW"/>
</dbReference>
<dbReference type="InterPro" id="IPR017884">
    <property type="entry name" value="SANT_dom"/>
</dbReference>
<keyword evidence="15" id="KW-1185">Reference proteome</keyword>
<dbReference type="GO" id="GO:0006508">
    <property type="term" value="P:proteolysis"/>
    <property type="evidence" value="ECO:0007669"/>
    <property type="project" value="UniProtKB-KW"/>
</dbReference>
<evidence type="ECO:0000256" key="4">
    <source>
        <dbReference type="ARBA" id="ARBA00022833"/>
    </source>
</evidence>
<evidence type="ECO:0000256" key="3">
    <source>
        <dbReference type="ARBA" id="ARBA00022801"/>
    </source>
</evidence>
<dbReference type="SMART" id="SM00717">
    <property type="entry name" value="SANT"/>
    <property type="match status" value="1"/>
</dbReference>
<feature type="domain" description="SANT" evidence="12">
    <location>
        <begin position="308"/>
        <end position="351"/>
    </location>
</feature>
<dbReference type="Pfam" id="PF00249">
    <property type="entry name" value="Myb_DNA-binding"/>
    <property type="match status" value="1"/>
</dbReference>
<feature type="compositionally biased region" description="Basic residues" evidence="10">
    <location>
        <begin position="265"/>
        <end position="275"/>
    </location>
</feature>
<dbReference type="EMBL" id="AGNL01020603">
    <property type="protein sequence ID" value="EJK60893.1"/>
    <property type="molecule type" value="Genomic_DNA"/>
</dbReference>
<proteinExistence type="predicted"/>
<gene>
    <name evidence="14" type="ORF">THAOC_18691</name>
</gene>
<dbReference type="GO" id="GO:0046872">
    <property type="term" value="F:metal ion binding"/>
    <property type="evidence" value="ECO:0007669"/>
    <property type="project" value="UniProtKB-KW"/>
</dbReference>
<feature type="domain" description="Myb-like" evidence="11">
    <location>
        <begin position="305"/>
        <end position="355"/>
    </location>
</feature>
<dbReference type="InterPro" id="IPR017930">
    <property type="entry name" value="Myb_dom"/>
</dbReference>
<dbReference type="PROSITE" id="PS51294">
    <property type="entry name" value="HTH_MYB"/>
    <property type="match status" value="1"/>
</dbReference>
<dbReference type="eggNOG" id="KOG0724">
    <property type="taxonomic scope" value="Eukaryota"/>
</dbReference>
<evidence type="ECO:0000256" key="8">
    <source>
        <dbReference type="ARBA" id="ARBA00023163"/>
    </source>
</evidence>
<dbReference type="PROSITE" id="PS50090">
    <property type="entry name" value="MYB_LIKE"/>
    <property type="match status" value="1"/>
</dbReference>
<evidence type="ECO:0000256" key="9">
    <source>
        <dbReference type="ARBA" id="ARBA00023242"/>
    </source>
</evidence>
<keyword evidence="3" id="KW-0378">Hydrolase</keyword>
<dbReference type="PROSITE" id="PS51293">
    <property type="entry name" value="SANT"/>
    <property type="match status" value="1"/>
</dbReference>
<dbReference type="PANTHER" id="PTHR44042:SF67">
    <property type="entry name" value="MYB-LIKE PROTEIN I"/>
    <property type="match status" value="1"/>
</dbReference>
<keyword evidence="8" id="KW-0804">Transcription</keyword>
<dbReference type="InterPro" id="IPR009057">
    <property type="entry name" value="Homeodomain-like_sf"/>
</dbReference>
<dbReference type="NCBIfam" id="TIGR01557">
    <property type="entry name" value="myb_SHAQKYF"/>
    <property type="match status" value="1"/>
</dbReference>
<evidence type="ECO:0000313" key="14">
    <source>
        <dbReference type="EMBL" id="EJK60893.1"/>
    </source>
</evidence>
<keyword evidence="7" id="KW-0238">DNA-binding</keyword>
<protein>
    <submittedName>
        <fullName evidence="14">Uncharacterized protein</fullName>
    </submittedName>
</protein>
<sequence length="394" mass="40734">MSSTTTAAPANQPTGSQLVVSAVDYRSLSDTTTEAALRTAHAAAALQPTSVSRVVTREAFPTAEDLGEGGHGDGPTSSTTEPTGTDGQAGHNGPLDSFEFSFDGGGDDVLTDQLDASLITHLEVGPAARAQSHTAGAAEPPPPPRPAAPKQHGSNRHGGRGIRTGPSSPPVLAGRRPRRPAGPGRGGRSPAAARPGKTLRYAASSVVAPAPGLVESEQSPQPKPSRAAPAPGSTGRRRARRASDSDEEYLPGSEGRQYASTTSKSARRRQKKPAAPRRPTLSSSSDNDSADPNNNGSAGMPASSRQSENTGRWTAEEHRLFLQGLERHGKGWKKIATLIKSRTVVQIRTHAQKYFQKLAKARQSGAVDGHAALGVSTAEAHDGPPGSGRGGTCP</sequence>
<evidence type="ECO:0000256" key="1">
    <source>
        <dbReference type="ARBA" id="ARBA00022670"/>
    </source>
</evidence>
<feature type="compositionally biased region" description="Low complexity" evidence="10">
    <location>
        <begin position="277"/>
        <end position="297"/>
    </location>
</feature>
<feature type="domain" description="HTH myb-type" evidence="13">
    <location>
        <begin position="305"/>
        <end position="359"/>
    </location>
</feature>
<dbReference type="Gene3D" id="1.10.10.60">
    <property type="entry name" value="Homeodomain-like"/>
    <property type="match status" value="1"/>
</dbReference>
<dbReference type="FunFam" id="1.10.10.60:FF:000151">
    <property type="entry name" value="histone H2A deubiquitinase MYSM1 isoform X2"/>
    <property type="match status" value="1"/>
</dbReference>
<evidence type="ECO:0000256" key="5">
    <source>
        <dbReference type="ARBA" id="ARBA00023015"/>
    </source>
</evidence>
<organism evidence="14 15">
    <name type="scientific">Thalassiosira oceanica</name>
    <name type="common">Marine diatom</name>
    <dbReference type="NCBI Taxonomy" id="159749"/>
    <lineage>
        <taxon>Eukaryota</taxon>
        <taxon>Sar</taxon>
        <taxon>Stramenopiles</taxon>
        <taxon>Ochrophyta</taxon>
        <taxon>Bacillariophyta</taxon>
        <taxon>Coscinodiscophyceae</taxon>
        <taxon>Thalassiosirophycidae</taxon>
        <taxon>Thalassiosirales</taxon>
        <taxon>Thalassiosiraceae</taxon>
        <taxon>Thalassiosira</taxon>
    </lineage>
</organism>
<evidence type="ECO:0000259" key="11">
    <source>
        <dbReference type="PROSITE" id="PS50090"/>
    </source>
</evidence>
<name>K0S452_THAOC</name>
<dbReference type="SUPFAM" id="SSF46689">
    <property type="entry name" value="Homeodomain-like"/>
    <property type="match status" value="1"/>
</dbReference>
<feature type="compositionally biased region" description="Polar residues" evidence="10">
    <location>
        <begin position="303"/>
        <end position="312"/>
    </location>
</feature>
<evidence type="ECO:0000256" key="2">
    <source>
        <dbReference type="ARBA" id="ARBA00022723"/>
    </source>
</evidence>
<evidence type="ECO:0000313" key="15">
    <source>
        <dbReference type="Proteomes" id="UP000266841"/>
    </source>
</evidence>
<accession>K0S452</accession>
<keyword evidence="6" id="KW-0482">Metalloprotease</keyword>
<dbReference type="GO" id="GO:0008237">
    <property type="term" value="F:metallopeptidase activity"/>
    <property type="evidence" value="ECO:0007669"/>
    <property type="project" value="UniProtKB-KW"/>
</dbReference>
<keyword evidence="5" id="KW-0805">Transcription regulation</keyword>
<evidence type="ECO:0000256" key="6">
    <source>
        <dbReference type="ARBA" id="ARBA00023049"/>
    </source>
</evidence>
<dbReference type="CDD" id="cd00167">
    <property type="entry name" value="SANT"/>
    <property type="match status" value="1"/>
</dbReference>
<evidence type="ECO:0000259" key="13">
    <source>
        <dbReference type="PROSITE" id="PS51294"/>
    </source>
</evidence>
<keyword evidence="1" id="KW-0645">Protease</keyword>
<feature type="compositionally biased region" description="Low complexity" evidence="10">
    <location>
        <begin position="74"/>
        <end position="86"/>
    </location>
</feature>
<dbReference type="PANTHER" id="PTHR44042">
    <property type="entry name" value="DUPLICATED HOMEODOMAIN-LIKE SUPERFAMILY PROTEIN-RELATED"/>
    <property type="match status" value="1"/>
</dbReference>
<feature type="region of interest" description="Disordered" evidence="10">
    <location>
        <begin position="125"/>
        <end position="315"/>
    </location>
</feature>
<evidence type="ECO:0000259" key="12">
    <source>
        <dbReference type="PROSITE" id="PS51293"/>
    </source>
</evidence>
<dbReference type="Proteomes" id="UP000266841">
    <property type="component" value="Unassembled WGS sequence"/>
</dbReference>
<keyword evidence="9" id="KW-0539">Nucleus</keyword>
<evidence type="ECO:0000256" key="7">
    <source>
        <dbReference type="ARBA" id="ARBA00023125"/>
    </source>
</evidence>
<reference evidence="14 15" key="1">
    <citation type="journal article" date="2012" name="Genome Biol.">
        <title>Genome and low-iron response of an oceanic diatom adapted to chronic iron limitation.</title>
        <authorList>
            <person name="Lommer M."/>
            <person name="Specht M."/>
            <person name="Roy A.S."/>
            <person name="Kraemer L."/>
            <person name="Andreson R."/>
            <person name="Gutowska M.A."/>
            <person name="Wolf J."/>
            <person name="Bergner S.V."/>
            <person name="Schilhabel M.B."/>
            <person name="Klostermeier U.C."/>
            <person name="Beiko R.G."/>
            <person name="Rosenstiel P."/>
            <person name="Hippler M."/>
            <person name="Laroche J."/>
        </authorList>
    </citation>
    <scope>NUCLEOTIDE SEQUENCE [LARGE SCALE GENOMIC DNA]</scope>
    <source>
        <strain evidence="14 15">CCMP1005</strain>
    </source>
</reference>
<keyword evidence="4" id="KW-0862">Zinc</keyword>
<feature type="region of interest" description="Disordered" evidence="10">
    <location>
        <begin position="51"/>
        <end position="110"/>
    </location>
</feature>